<name>A0A7W9A382_9CAUL</name>
<feature type="domain" description="Nucleotidyl transferase" evidence="1">
    <location>
        <begin position="8"/>
        <end position="276"/>
    </location>
</feature>
<keyword evidence="3" id="KW-0808">Transferase</keyword>
<dbReference type="PANTHER" id="PTHR46390:SF1">
    <property type="entry name" value="MANNOSE-1-PHOSPHATE GUANYLYLTRANSFERASE"/>
    <property type="match status" value="1"/>
</dbReference>
<dbReference type="Pfam" id="PF22640">
    <property type="entry name" value="ManC_GMP_beta-helix"/>
    <property type="match status" value="1"/>
</dbReference>
<dbReference type="CDD" id="cd02509">
    <property type="entry name" value="GDP-M1P_Guanylyltransferase"/>
    <property type="match status" value="1"/>
</dbReference>
<gene>
    <name evidence="3" type="ORF">FHS65_001030</name>
</gene>
<comment type="caution">
    <text evidence="3">The sequence shown here is derived from an EMBL/GenBank/DDBJ whole genome shotgun (WGS) entry which is preliminary data.</text>
</comment>
<dbReference type="Pfam" id="PF00483">
    <property type="entry name" value="NTP_transferase"/>
    <property type="match status" value="1"/>
</dbReference>
<dbReference type="Gene3D" id="3.90.550.10">
    <property type="entry name" value="Spore Coat Polysaccharide Biosynthesis Protein SpsA, Chain A"/>
    <property type="match status" value="1"/>
</dbReference>
<dbReference type="InterPro" id="IPR051161">
    <property type="entry name" value="Mannose-6P_isomerase_type2"/>
</dbReference>
<keyword evidence="4" id="KW-1185">Reference proteome</keyword>
<evidence type="ECO:0000313" key="3">
    <source>
        <dbReference type="EMBL" id="MBB5660290.1"/>
    </source>
</evidence>
<dbReference type="GO" id="GO:0004475">
    <property type="term" value="F:mannose-1-phosphate guanylyltransferase (GTP) activity"/>
    <property type="evidence" value="ECO:0007669"/>
    <property type="project" value="InterPro"/>
</dbReference>
<accession>A0A7W9A382</accession>
<dbReference type="OrthoDB" id="9806359at2"/>
<sequence length="336" mass="35015">MSEGQLYPVILCGGAGTRLWPASRPDRPKPFLDLTGPLSLFQLAVRRVKPLVEGGGLLLVVGAEAHADLIAEQLAALGAEATVLLEPEGRDSAAAVAAATAWVEARDPEGRVMILASDHHIPDEAGYRHALITAADAAGDSGRIVTLGVAPTQPSSAYGYIRPEHAGLAPVQAFIEKPDPHRAAQLILEGCLWNSGAFIATARTLREELDRHAPEIWAAVAGAVPSDGGLLGEGFSAAPRLSFDYAVMEKTGRASVLPLTLAWSDLGAWDAVATVSEGEGASHLSLDSAGCLVRAPDGVTVATLGVSGLAVIVERDAVLVCDLSRAQDVKRLLTRE</sequence>
<evidence type="ECO:0000313" key="4">
    <source>
        <dbReference type="Proteomes" id="UP000548978"/>
    </source>
</evidence>
<dbReference type="InterPro" id="IPR049577">
    <property type="entry name" value="GMPP_N"/>
</dbReference>
<keyword evidence="3" id="KW-0413">Isomerase</keyword>
<dbReference type="AlphaFoldDB" id="A0A7W9A382"/>
<evidence type="ECO:0000259" key="2">
    <source>
        <dbReference type="Pfam" id="PF22640"/>
    </source>
</evidence>
<proteinExistence type="predicted"/>
<dbReference type="GO" id="GO:0009298">
    <property type="term" value="P:GDP-mannose biosynthetic process"/>
    <property type="evidence" value="ECO:0007669"/>
    <property type="project" value="TreeGrafter"/>
</dbReference>
<dbReference type="SUPFAM" id="SSF159283">
    <property type="entry name" value="Guanosine diphospho-D-mannose pyrophosphorylase/mannose-6-phosphate isomerase linker domain"/>
    <property type="match status" value="1"/>
</dbReference>
<organism evidence="3 4">
    <name type="scientific">Brevundimonas halotolerans</name>
    <dbReference type="NCBI Taxonomy" id="69670"/>
    <lineage>
        <taxon>Bacteria</taxon>
        <taxon>Pseudomonadati</taxon>
        <taxon>Pseudomonadota</taxon>
        <taxon>Alphaproteobacteria</taxon>
        <taxon>Caulobacterales</taxon>
        <taxon>Caulobacteraceae</taxon>
        <taxon>Brevundimonas</taxon>
    </lineage>
</organism>
<feature type="domain" description="MannoseP isomerase/GMP-like beta-helix" evidence="2">
    <location>
        <begin position="283"/>
        <end position="334"/>
    </location>
</feature>
<dbReference type="InterPro" id="IPR054566">
    <property type="entry name" value="ManC/GMP-like_b-helix"/>
</dbReference>
<protein>
    <submittedName>
        <fullName evidence="3">Mannose-1-phosphate guanylyltransferase/mannose-6-phosphate isomerase</fullName>
    </submittedName>
</protein>
<dbReference type="EMBL" id="JACIJB010000002">
    <property type="protein sequence ID" value="MBB5660290.1"/>
    <property type="molecule type" value="Genomic_DNA"/>
</dbReference>
<dbReference type="RefSeq" id="WP_123287736.1">
    <property type="nucleotide sequence ID" value="NZ_JACIJB010000002.1"/>
</dbReference>
<evidence type="ECO:0000259" key="1">
    <source>
        <dbReference type="Pfam" id="PF00483"/>
    </source>
</evidence>
<dbReference type="GO" id="GO:0016853">
    <property type="term" value="F:isomerase activity"/>
    <property type="evidence" value="ECO:0007669"/>
    <property type="project" value="UniProtKB-KW"/>
</dbReference>
<keyword evidence="3" id="KW-0548">Nucleotidyltransferase</keyword>
<dbReference type="Proteomes" id="UP000548978">
    <property type="component" value="Unassembled WGS sequence"/>
</dbReference>
<reference evidence="3 4" key="1">
    <citation type="submission" date="2020-08" db="EMBL/GenBank/DDBJ databases">
        <title>Genomic Encyclopedia of Type Strains, Phase IV (KMG-IV): sequencing the most valuable type-strain genomes for metagenomic binning, comparative biology and taxonomic classification.</title>
        <authorList>
            <person name="Goeker M."/>
        </authorList>
    </citation>
    <scope>NUCLEOTIDE SEQUENCE [LARGE SCALE GENOMIC DNA]</scope>
    <source>
        <strain evidence="3 4">DSM 24448</strain>
    </source>
</reference>
<dbReference type="InterPro" id="IPR005835">
    <property type="entry name" value="NTP_transferase_dom"/>
</dbReference>
<dbReference type="PANTHER" id="PTHR46390">
    <property type="entry name" value="MANNOSE-1-PHOSPHATE GUANYLYLTRANSFERASE"/>
    <property type="match status" value="1"/>
</dbReference>
<dbReference type="SUPFAM" id="SSF53448">
    <property type="entry name" value="Nucleotide-diphospho-sugar transferases"/>
    <property type="match status" value="1"/>
</dbReference>
<dbReference type="InterPro" id="IPR029044">
    <property type="entry name" value="Nucleotide-diphossugar_trans"/>
</dbReference>